<dbReference type="STRING" id="3871.A0A394D9H9"/>
<protein>
    <recommendedName>
        <fullName evidence="4">Copia protein</fullName>
    </recommendedName>
</protein>
<evidence type="ECO:0000313" key="3">
    <source>
        <dbReference type="Proteomes" id="UP000188354"/>
    </source>
</evidence>
<reference evidence="2 3" key="1">
    <citation type="journal article" date="2017" name="Plant Biotechnol. J.">
        <title>A comprehensive draft genome sequence for lupin (Lupinus angustifolius), an emerging health food: insights into plant-microbe interactions and legume evolution.</title>
        <authorList>
            <person name="Hane J.K."/>
            <person name="Ming Y."/>
            <person name="Kamphuis L.G."/>
            <person name="Nelson M.N."/>
            <person name="Garg G."/>
            <person name="Atkins C.A."/>
            <person name="Bayer P.E."/>
            <person name="Bravo A."/>
            <person name="Bringans S."/>
            <person name="Cannon S."/>
            <person name="Edwards D."/>
            <person name="Foley R."/>
            <person name="Gao L.L."/>
            <person name="Harrison M.J."/>
            <person name="Huang W."/>
            <person name="Hurgobin B."/>
            <person name="Li S."/>
            <person name="Liu C.W."/>
            <person name="McGrath A."/>
            <person name="Morahan G."/>
            <person name="Murray J."/>
            <person name="Weller J."/>
            <person name="Jian J."/>
            <person name="Singh K.B."/>
        </authorList>
    </citation>
    <scope>NUCLEOTIDE SEQUENCE [LARGE SCALE GENOMIC DNA]</scope>
    <source>
        <strain evidence="3">cv. Tanjil</strain>
        <tissue evidence="2">Whole plant</tissue>
    </source>
</reference>
<comment type="caution">
    <text evidence="2">The sequence shown here is derived from an EMBL/GenBank/DDBJ whole genome shotgun (WGS) entry which is preliminary data.</text>
</comment>
<dbReference type="PANTHER" id="PTHR11439">
    <property type="entry name" value="GAG-POL-RELATED RETROTRANSPOSON"/>
    <property type="match status" value="1"/>
</dbReference>
<sequence length="169" mass="18932">MLYDLQHLHITSASLYCDNQSAIHIATNPVFHERTKHIELDCHTIREKCGRSLVKLLPIKSSLQLADALTKPLGPKDYSTINVKLDLLNICSPTCGGILDNQNQPSKHQVATYNSPKQGHSSLHTLQPQQQQQNTIPSHQSTKQTQLNQAHTLTNSEQLHYTTIVVVSR</sequence>
<evidence type="ECO:0000256" key="1">
    <source>
        <dbReference type="SAM" id="MobiDB-lite"/>
    </source>
</evidence>
<dbReference type="Gramene" id="OIW20170">
    <property type="protein sequence ID" value="OIW20170"/>
    <property type="gene ID" value="TanjilG_04640"/>
</dbReference>
<evidence type="ECO:0008006" key="4">
    <source>
        <dbReference type="Google" id="ProtNLM"/>
    </source>
</evidence>
<accession>A0A394D9H9</accession>
<dbReference type="AlphaFoldDB" id="A0A394D9H9"/>
<feature type="compositionally biased region" description="Low complexity" evidence="1">
    <location>
        <begin position="121"/>
        <end position="141"/>
    </location>
</feature>
<gene>
    <name evidence="2" type="ORF">TanjilG_04640</name>
</gene>
<dbReference type="EMBL" id="MLAU01006176">
    <property type="protein sequence ID" value="OIW20170.1"/>
    <property type="molecule type" value="Genomic_DNA"/>
</dbReference>
<dbReference type="CDD" id="cd09272">
    <property type="entry name" value="RNase_HI_RT_Ty1"/>
    <property type="match status" value="1"/>
</dbReference>
<name>A0A394D9H9_LUPAN</name>
<keyword evidence="3" id="KW-1185">Reference proteome</keyword>
<proteinExistence type="predicted"/>
<evidence type="ECO:0000313" key="2">
    <source>
        <dbReference type="EMBL" id="OIW20170.1"/>
    </source>
</evidence>
<organism evidence="2 3">
    <name type="scientific">Lupinus angustifolius</name>
    <name type="common">Narrow-leaved blue lupine</name>
    <dbReference type="NCBI Taxonomy" id="3871"/>
    <lineage>
        <taxon>Eukaryota</taxon>
        <taxon>Viridiplantae</taxon>
        <taxon>Streptophyta</taxon>
        <taxon>Embryophyta</taxon>
        <taxon>Tracheophyta</taxon>
        <taxon>Spermatophyta</taxon>
        <taxon>Magnoliopsida</taxon>
        <taxon>eudicotyledons</taxon>
        <taxon>Gunneridae</taxon>
        <taxon>Pentapetalae</taxon>
        <taxon>rosids</taxon>
        <taxon>fabids</taxon>
        <taxon>Fabales</taxon>
        <taxon>Fabaceae</taxon>
        <taxon>Papilionoideae</taxon>
        <taxon>50 kb inversion clade</taxon>
        <taxon>genistoids sensu lato</taxon>
        <taxon>core genistoids</taxon>
        <taxon>Genisteae</taxon>
        <taxon>Lupinus</taxon>
    </lineage>
</organism>
<feature type="compositionally biased region" description="Polar residues" evidence="1">
    <location>
        <begin position="102"/>
        <end position="120"/>
    </location>
</feature>
<dbReference type="PANTHER" id="PTHR11439:SF498">
    <property type="entry name" value="DNAK FAMILY PROTEIN"/>
    <property type="match status" value="1"/>
</dbReference>
<feature type="region of interest" description="Disordered" evidence="1">
    <location>
        <begin position="102"/>
        <end position="141"/>
    </location>
</feature>
<dbReference type="Proteomes" id="UP000188354">
    <property type="component" value="Unassembled WGS sequence"/>
</dbReference>